<sequence>MTGFADVAFAQRQRLHFIETLALWDGTVQRERVSESFGVALAQVTRDFTFYREQCPDNLEYNNRLKVYRPTARFRPMLAAGDPDEYLALLRAGIHLKTVQHLPSLGLHFGVAQNASLPTPRARVRADVLREVLFAIQRNCGLDAKYLSMETAAVASRCLWPHAIFFSAEWWYVRAYDAKREEFRDFALHRFDTAKANSVPSPCSADQDLGWHEEVEVVVTPDARLTQAQQALIARDFDMAKDPLGWAWKAQLRKCLVGFFAAHYWLDVQLNRPRRTRLSLRNRSELEPYFFKSTAID</sequence>
<feature type="domain" description="DNA-binding transcriptional repressor CapW winged helix-turn-helix" evidence="3">
    <location>
        <begin position="11"/>
        <end position="91"/>
    </location>
</feature>
<dbReference type="OrthoDB" id="6400324at2"/>
<name>A0A246IX86_9BURK</name>
<keyword evidence="5" id="KW-1185">Reference proteome</keyword>
<dbReference type="EMBL" id="NIOF01000015">
    <property type="protein sequence ID" value="OWQ84786.1"/>
    <property type="molecule type" value="Genomic_DNA"/>
</dbReference>
<evidence type="ECO:0000259" key="1">
    <source>
        <dbReference type="Pfam" id="PF13280"/>
    </source>
</evidence>
<evidence type="ECO:0000259" key="3">
    <source>
        <dbReference type="Pfam" id="PF26109"/>
    </source>
</evidence>
<evidence type="ECO:0000313" key="5">
    <source>
        <dbReference type="Proteomes" id="UP000197468"/>
    </source>
</evidence>
<feature type="domain" description="WYL" evidence="1">
    <location>
        <begin position="128"/>
        <end position="195"/>
    </location>
</feature>
<dbReference type="AlphaFoldDB" id="A0A246IX86"/>
<evidence type="ECO:0000313" key="4">
    <source>
        <dbReference type="EMBL" id="OWQ84786.1"/>
    </source>
</evidence>
<dbReference type="PIRSF" id="PIRSF015558">
    <property type="entry name" value="Txn_reg_DeoR_prd"/>
    <property type="match status" value="1"/>
</dbReference>
<dbReference type="InterPro" id="IPR059020">
    <property type="entry name" value="CapW_CTD"/>
</dbReference>
<dbReference type="Pfam" id="PF13280">
    <property type="entry name" value="WYL"/>
    <property type="match status" value="1"/>
</dbReference>
<dbReference type="InterPro" id="IPR026881">
    <property type="entry name" value="WYL_dom"/>
</dbReference>
<comment type="caution">
    <text evidence="4">The sequence shown here is derived from an EMBL/GenBank/DDBJ whole genome shotgun (WGS) entry which is preliminary data.</text>
</comment>
<proteinExistence type="predicted"/>
<feature type="domain" description="DNA-binding transcriptional repressor CapW C-terminal dimerisation" evidence="2">
    <location>
        <begin position="215"/>
        <end position="286"/>
    </location>
</feature>
<dbReference type="PANTHER" id="PTHR34580:SF1">
    <property type="entry name" value="PROTEIN PAFC"/>
    <property type="match status" value="1"/>
</dbReference>
<evidence type="ECO:0000259" key="2">
    <source>
        <dbReference type="Pfam" id="PF26107"/>
    </source>
</evidence>
<dbReference type="PROSITE" id="PS52050">
    <property type="entry name" value="WYL"/>
    <property type="match status" value="1"/>
</dbReference>
<dbReference type="PANTHER" id="PTHR34580">
    <property type="match status" value="1"/>
</dbReference>
<reference evidence="4 5" key="1">
    <citation type="journal article" date="2008" name="Int. J. Syst. Evol. Microbiol.">
        <title>Description of Roseateles aquatilis sp. nov. and Roseateles terrae sp. nov., in the class Betaproteobacteria, and emended description of the genus Roseateles.</title>
        <authorList>
            <person name="Gomila M."/>
            <person name="Bowien B."/>
            <person name="Falsen E."/>
            <person name="Moore E.R."/>
            <person name="Lalucat J."/>
        </authorList>
    </citation>
    <scope>NUCLEOTIDE SEQUENCE [LARGE SCALE GENOMIC DNA]</scope>
    <source>
        <strain evidence="4 5">CCUG 48205</strain>
    </source>
</reference>
<organism evidence="4 5">
    <name type="scientific">Roseateles aquatilis</name>
    <dbReference type="NCBI Taxonomy" id="431061"/>
    <lineage>
        <taxon>Bacteria</taxon>
        <taxon>Pseudomonadati</taxon>
        <taxon>Pseudomonadota</taxon>
        <taxon>Betaproteobacteria</taxon>
        <taxon>Burkholderiales</taxon>
        <taxon>Sphaerotilaceae</taxon>
        <taxon>Roseateles</taxon>
    </lineage>
</organism>
<protein>
    <submittedName>
        <fullName evidence="4">Uncharacterized protein</fullName>
    </submittedName>
</protein>
<accession>A0A246IX86</accession>
<gene>
    <name evidence="4" type="ORF">CDN99_23950</name>
</gene>
<dbReference type="InterPro" id="IPR051534">
    <property type="entry name" value="CBASS_pafABC_assoc_protein"/>
</dbReference>
<dbReference type="InterPro" id="IPR059019">
    <property type="entry name" value="WHD_CapW"/>
</dbReference>
<dbReference type="Pfam" id="PF26109">
    <property type="entry name" value="WHD_BrxR"/>
    <property type="match status" value="1"/>
</dbReference>
<dbReference type="InterPro" id="IPR016634">
    <property type="entry name" value="CapW-like"/>
</dbReference>
<dbReference type="Proteomes" id="UP000197468">
    <property type="component" value="Unassembled WGS sequence"/>
</dbReference>
<dbReference type="RefSeq" id="WP_088387533.1">
    <property type="nucleotide sequence ID" value="NZ_NIOF01000015.1"/>
</dbReference>
<dbReference type="Pfam" id="PF26107">
    <property type="entry name" value="BrxR_CTD"/>
    <property type="match status" value="1"/>
</dbReference>